<dbReference type="RefSeq" id="WP_102375852.1">
    <property type="nucleotide sequence ID" value="NZ_JBBNOP010000006.1"/>
</dbReference>
<comment type="caution">
    <text evidence="10">The sequence shown here is derived from an EMBL/GenBank/DDBJ whole genome shotgun (WGS) entry which is preliminary data.</text>
</comment>
<dbReference type="InterPro" id="IPR027477">
    <property type="entry name" value="Succ_DH/fumarate_Rdtase_cat_sf"/>
</dbReference>
<dbReference type="PANTHER" id="PTHR43400:SF10">
    <property type="entry name" value="3-OXOSTEROID 1-DEHYDROGENASE"/>
    <property type="match status" value="1"/>
</dbReference>
<comment type="cofactor">
    <cofactor evidence="1">
        <name>FMN</name>
        <dbReference type="ChEBI" id="CHEBI:58210"/>
    </cofactor>
</comment>
<evidence type="ECO:0000256" key="2">
    <source>
        <dbReference type="ARBA" id="ARBA00001974"/>
    </source>
</evidence>
<dbReference type="EMBL" id="JBBNOP010000006">
    <property type="protein sequence ID" value="MEQ3363086.1"/>
    <property type="molecule type" value="Genomic_DNA"/>
</dbReference>
<evidence type="ECO:0000256" key="7">
    <source>
        <dbReference type="ARBA" id="ARBA00023002"/>
    </source>
</evidence>
<evidence type="ECO:0000256" key="5">
    <source>
        <dbReference type="ARBA" id="ARBA00022630"/>
    </source>
</evidence>
<dbReference type="InterPro" id="IPR006311">
    <property type="entry name" value="TAT_signal"/>
</dbReference>
<evidence type="ECO:0000313" key="10">
    <source>
        <dbReference type="EMBL" id="MEQ3363086.1"/>
    </source>
</evidence>
<keyword evidence="5" id="KW-0285">Flavoprotein</keyword>
<proteinExistence type="predicted"/>
<dbReference type="InterPro" id="IPR003953">
    <property type="entry name" value="FAD-dep_OxRdtase_2_FAD-bd"/>
</dbReference>
<dbReference type="PRINTS" id="PR00411">
    <property type="entry name" value="PNDRDTASEI"/>
</dbReference>
<reference evidence="10 11" key="1">
    <citation type="submission" date="2024-04" db="EMBL/GenBank/DDBJ databases">
        <title>Human intestinal bacterial collection.</title>
        <authorList>
            <person name="Pauvert C."/>
            <person name="Hitch T.C.A."/>
            <person name="Clavel T."/>
        </authorList>
    </citation>
    <scope>NUCLEOTIDE SEQUENCE [LARGE SCALE GENOMIC DNA]</scope>
    <source>
        <strain evidence="10 11">CLA-KB-H42</strain>
    </source>
</reference>
<evidence type="ECO:0000313" key="11">
    <source>
        <dbReference type="Proteomes" id="UP001487305"/>
    </source>
</evidence>
<evidence type="ECO:0000256" key="6">
    <source>
        <dbReference type="ARBA" id="ARBA00022827"/>
    </source>
</evidence>
<dbReference type="Pfam" id="PF00890">
    <property type="entry name" value="FAD_binding_2"/>
    <property type="match status" value="1"/>
</dbReference>
<dbReference type="PROSITE" id="PS51318">
    <property type="entry name" value="TAT"/>
    <property type="match status" value="1"/>
</dbReference>
<dbReference type="Gene3D" id="3.90.700.10">
    <property type="entry name" value="Succinate dehydrogenase/fumarate reductase flavoprotein, catalytic domain"/>
    <property type="match status" value="1"/>
</dbReference>
<evidence type="ECO:0000256" key="8">
    <source>
        <dbReference type="ARBA" id="ARBA00049922"/>
    </source>
</evidence>
<sequence>MTSNAFKAGSLSRRHFVAGAGILALSLMSGCTPPNTKPTEAKMTPGTYSASVEGLYGPYTIEVDVSEEAILDVRIASTHESMYMGQRAQSTIAANVVKHQTTEVDSITGATITTTTMKEAIRDALTQAGANKKMFSEDATTPAPANASGDIADFDPDVIVVGAGITGITAALTAADRGAKVLVLDHNSHFGGSTMYSGGYCAAAGGETLPKYGYETNPDELYAWFLDGDESTFRPELSYVAAYNSGPALDMLTKYGAEWIEGGPIGDGVGAHANAASTGNATEEVDYFAAYVISHEQRGLSIFEDTAASIQEFVDKGQMVYLLNTKATELVTNDAREVTGVRTEAGEEFSAPATILSCGGYCANEEMLSQLYARWARSGSPSSIGNMFDAAVKIGAVLHDMDFCRTDGGTLPVLEGNGQSVMREIKHNTPGMVWLNTDGVRFWKEGSNAARAYFDTDENTVYCVANKAILESDDILYYGNYATYVTDSNNEELERMAEQGEVVFKGETVEEAAEKAGLDPKVVAEQIKRYNGFCATGIDEDFGKGEDSLIALEEGPFYIFETIPNVKNTYGGLVIDDCARVVDGDNQPIVGLYAAGETAGNYNIVRPSASYYGGNLHRGCTFGYTAALSAVADFSL</sequence>
<dbReference type="PANTHER" id="PTHR43400">
    <property type="entry name" value="FUMARATE REDUCTASE"/>
    <property type="match status" value="1"/>
</dbReference>
<dbReference type="Pfam" id="PF04205">
    <property type="entry name" value="FMN_bind"/>
    <property type="match status" value="1"/>
</dbReference>
<evidence type="ECO:0000259" key="9">
    <source>
        <dbReference type="SMART" id="SM00900"/>
    </source>
</evidence>
<evidence type="ECO:0000256" key="4">
    <source>
        <dbReference type="ARBA" id="ARBA00015872"/>
    </source>
</evidence>
<keyword evidence="11" id="KW-1185">Reference proteome</keyword>
<accession>A0ABV1JDD4</accession>
<keyword evidence="7" id="KW-0560">Oxidoreductase</keyword>
<keyword evidence="6" id="KW-0274">FAD</keyword>
<dbReference type="SUPFAM" id="SSF56425">
    <property type="entry name" value="Succinate dehydrogenase/fumarate reductase flavoprotein, catalytic domain"/>
    <property type="match status" value="1"/>
</dbReference>
<gene>
    <name evidence="10" type="ORF">AAA083_08870</name>
</gene>
<dbReference type="EC" id="1.3.99.33" evidence="3"/>
<comment type="cofactor">
    <cofactor evidence="2">
        <name>FAD</name>
        <dbReference type="ChEBI" id="CHEBI:57692"/>
    </cofactor>
</comment>
<dbReference type="Gene3D" id="3.90.1010.20">
    <property type="match status" value="1"/>
</dbReference>
<dbReference type="InterPro" id="IPR050315">
    <property type="entry name" value="FAD-oxidoreductase_2"/>
</dbReference>
<evidence type="ECO:0000256" key="1">
    <source>
        <dbReference type="ARBA" id="ARBA00001917"/>
    </source>
</evidence>
<comment type="catalytic activity">
    <reaction evidence="8">
        <text>dihydrourocanate + A = urocanate + AH2</text>
        <dbReference type="Rhea" id="RHEA:36059"/>
        <dbReference type="ChEBI" id="CHEBI:13193"/>
        <dbReference type="ChEBI" id="CHEBI:17499"/>
        <dbReference type="ChEBI" id="CHEBI:27247"/>
        <dbReference type="ChEBI" id="CHEBI:72991"/>
        <dbReference type="EC" id="1.3.99.33"/>
    </reaction>
</comment>
<dbReference type="SUPFAM" id="SSF51905">
    <property type="entry name" value="FAD/NAD(P)-binding domain"/>
    <property type="match status" value="1"/>
</dbReference>
<dbReference type="InterPro" id="IPR036188">
    <property type="entry name" value="FAD/NAD-bd_sf"/>
</dbReference>
<dbReference type="Gene3D" id="3.50.50.60">
    <property type="entry name" value="FAD/NAD(P)-binding domain"/>
    <property type="match status" value="1"/>
</dbReference>
<protein>
    <recommendedName>
        <fullName evidence="4">Urocanate reductase</fullName>
        <ecNumber evidence="3">1.3.99.33</ecNumber>
    </recommendedName>
</protein>
<organism evidence="10 11">
    <name type="scientific">Raoultibacter massiliensis</name>
    <dbReference type="NCBI Taxonomy" id="1852371"/>
    <lineage>
        <taxon>Bacteria</taxon>
        <taxon>Bacillati</taxon>
        <taxon>Actinomycetota</taxon>
        <taxon>Coriobacteriia</taxon>
        <taxon>Eggerthellales</taxon>
        <taxon>Eggerthellaceae</taxon>
        <taxon>Raoultibacter</taxon>
    </lineage>
</organism>
<feature type="domain" description="FMN-binding" evidence="9">
    <location>
        <begin position="54"/>
        <end position="128"/>
    </location>
</feature>
<dbReference type="SMART" id="SM00900">
    <property type="entry name" value="FMN_bind"/>
    <property type="match status" value="1"/>
</dbReference>
<dbReference type="InterPro" id="IPR007329">
    <property type="entry name" value="FMN-bd"/>
</dbReference>
<dbReference type="Proteomes" id="UP001487305">
    <property type="component" value="Unassembled WGS sequence"/>
</dbReference>
<name>A0ABV1JDD4_9ACTN</name>
<evidence type="ECO:0000256" key="3">
    <source>
        <dbReference type="ARBA" id="ARBA00013137"/>
    </source>
</evidence>
<dbReference type="PROSITE" id="PS51257">
    <property type="entry name" value="PROKAR_LIPOPROTEIN"/>
    <property type="match status" value="1"/>
</dbReference>